<feature type="compositionally biased region" description="Basic and acidic residues" evidence="1">
    <location>
        <begin position="199"/>
        <end position="216"/>
    </location>
</feature>
<sequence length="234" mass="27495">MRRIQKKLKEGNSDLIETFIEVQGRPENYEVWVPYSYHGIIGFIDLVVEGGTDISLFKFSKSAKNIEKLVKNFKLEIKIYPKSRNELSKNINSYLVFEDSKKNRKSIFSQEKLLEKQPFDIMFLNMEQEQIESLSELRDSLPRLFQTKKIRLEDEAIQELVTNPSHDQIESAILNLEDPPEVITKKFVRKTERYIERNNEFPHKTANLRKEADGTHTKSYTGRSRENDVKAKHS</sequence>
<evidence type="ECO:0000313" key="3">
    <source>
        <dbReference type="Proteomes" id="UP000070263"/>
    </source>
</evidence>
<comment type="caution">
    <text evidence="2">The sequence shown here is derived from an EMBL/GenBank/DDBJ whole genome shotgun (WGS) entry which is preliminary data.</text>
</comment>
<feature type="region of interest" description="Disordered" evidence="1">
    <location>
        <begin position="199"/>
        <end position="234"/>
    </location>
</feature>
<dbReference type="AlphaFoldDB" id="A0A133VL00"/>
<name>A0A133VL00_9EURY</name>
<evidence type="ECO:0000313" key="2">
    <source>
        <dbReference type="EMBL" id="KXB07105.1"/>
    </source>
</evidence>
<protein>
    <submittedName>
        <fullName evidence="2">Uncharacterized protein</fullName>
    </submittedName>
</protein>
<proteinExistence type="predicted"/>
<dbReference type="EMBL" id="LHYE01000016">
    <property type="protein sequence ID" value="KXB07105.1"/>
    <property type="molecule type" value="Genomic_DNA"/>
</dbReference>
<feature type="compositionally biased region" description="Basic and acidic residues" evidence="1">
    <location>
        <begin position="223"/>
        <end position="234"/>
    </location>
</feature>
<keyword evidence="3" id="KW-1185">Reference proteome</keyword>
<dbReference type="Proteomes" id="UP000070263">
    <property type="component" value="Unassembled WGS sequence"/>
</dbReference>
<evidence type="ECO:0000256" key="1">
    <source>
        <dbReference type="SAM" id="MobiDB-lite"/>
    </source>
</evidence>
<gene>
    <name evidence="2" type="ORF">AKJ51_01990</name>
</gene>
<accession>A0A133VL00</accession>
<reference evidence="2 3" key="1">
    <citation type="journal article" date="2016" name="Sci. Rep.">
        <title>Metabolic traits of an uncultured archaeal lineage -MSBL1- from brine pools of the Red Sea.</title>
        <authorList>
            <person name="Mwirichia R."/>
            <person name="Alam I."/>
            <person name="Rashid M."/>
            <person name="Vinu M."/>
            <person name="Ba-Alawi W."/>
            <person name="Anthony Kamau A."/>
            <person name="Kamanda Ngugi D."/>
            <person name="Goker M."/>
            <person name="Klenk H.P."/>
            <person name="Bajic V."/>
            <person name="Stingl U."/>
        </authorList>
    </citation>
    <scope>NUCLEOTIDE SEQUENCE [LARGE SCALE GENOMIC DNA]</scope>
    <source>
        <strain evidence="2">SCGC-AAA382A20</strain>
    </source>
</reference>
<organism evidence="2 3">
    <name type="scientific">candidate division MSBL1 archaeon SCGC-AAA382A20</name>
    <dbReference type="NCBI Taxonomy" id="1698280"/>
    <lineage>
        <taxon>Archaea</taxon>
        <taxon>Methanobacteriati</taxon>
        <taxon>Methanobacteriota</taxon>
        <taxon>candidate division MSBL1</taxon>
    </lineage>
</organism>